<keyword evidence="1" id="KW-0732">Signal</keyword>
<reference evidence="3 4" key="1">
    <citation type="submission" date="2019-11" db="EMBL/GenBank/DDBJ databases">
        <authorList>
            <person name="Zheng R.K."/>
            <person name="Sun C.M."/>
        </authorList>
    </citation>
    <scope>NUCLEOTIDE SEQUENCE [LARGE SCALE GENOMIC DNA]</scope>
    <source>
        <strain evidence="3 4">WC007</strain>
    </source>
</reference>
<dbReference type="Pfam" id="PF18962">
    <property type="entry name" value="Por_Secre_tail"/>
    <property type="match status" value="1"/>
</dbReference>
<gene>
    <name evidence="3" type="ORF">GM418_08825</name>
</gene>
<dbReference type="EMBL" id="CP046401">
    <property type="protein sequence ID" value="QGY43756.1"/>
    <property type="molecule type" value="Genomic_DNA"/>
</dbReference>
<feature type="chain" id="PRO_5026331740" evidence="1">
    <location>
        <begin position="24"/>
        <end position="162"/>
    </location>
</feature>
<evidence type="ECO:0000256" key="1">
    <source>
        <dbReference type="SAM" id="SignalP"/>
    </source>
</evidence>
<evidence type="ECO:0000259" key="2">
    <source>
        <dbReference type="Pfam" id="PF18962"/>
    </source>
</evidence>
<protein>
    <submittedName>
        <fullName evidence="3">T9SS type A sorting domain-containing protein</fullName>
    </submittedName>
</protein>
<organism evidence="3 4">
    <name type="scientific">Maribellus comscasis</name>
    <dbReference type="NCBI Taxonomy" id="2681766"/>
    <lineage>
        <taxon>Bacteria</taxon>
        <taxon>Pseudomonadati</taxon>
        <taxon>Bacteroidota</taxon>
        <taxon>Bacteroidia</taxon>
        <taxon>Marinilabiliales</taxon>
        <taxon>Prolixibacteraceae</taxon>
        <taxon>Maribellus</taxon>
    </lineage>
</organism>
<accession>A0A6I6JLP7</accession>
<feature type="domain" description="Secretion system C-terminal sorting" evidence="2">
    <location>
        <begin position="89"/>
        <end position="157"/>
    </location>
</feature>
<dbReference type="KEGG" id="mcos:GM418_08825"/>
<proteinExistence type="predicted"/>
<keyword evidence="4" id="KW-1185">Reference proteome</keyword>
<evidence type="ECO:0000313" key="4">
    <source>
        <dbReference type="Proteomes" id="UP000428260"/>
    </source>
</evidence>
<dbReference type="RefSeq" id="WP_158865203.1">
    <property type="nucleotide sequence ID" value="NZ_CP046401.1"/>
</dbReference>
<feature type="signal peptide" evidence="1">
    <location>
        <begin position="1"/>
        <end position="23"/>
    </location>
</feature>
<dbReference type="NCBIfam" id="TIGR04183">
    <property type="entry name" value="Por_Secre_tail"/>
    <property type="match status" value="1"/>
</dbReference>
<dbReference type="Proteomes" id="UP000428260">
    <property type="component" value="Chromosome"/>
</dbReference>
<dbReference type="InterPro" id="IPR026444">
    <property type="entry name" value="Secre_tail"/>
</dbReference>
<sequence length="162" mass="17465">MRHKRLQLSAVLLFGLGLTGLQAQESVNTSGGNASGSGGSVSYSYGQMVYQTHTGTNGSVAEGVQQAYEISVLTGIDGAKEIKLLVSAYPNPTTDYLTLSISEFDVSDLSYLLFDMNGKLIQNEKISGSQTSIFMGNLVPASYLVRVIQKNEEVKTFKIIKK</sequence>
<name>A0A6I6JLP7_9BACT</name>
<dbReference type="AlphaFoldDB" id="A0A6I6JLP7"/>
<evidence type="ECO:0000313" key="3">
    <source>
        <dbReference type="EMBL" id="QGY43756.1"/>
    </source>
</evidence>